<dbReference type="EMBL" id="KE524690">
    <property type="protein sequence ID" value="KFB36035.1"/>
    <property type="molecule type" value="Genomic_DNA"/>
</dbReference>
<dbReference type="EMBL" id="ATLV01011506">
    <property type="status" value="NOT_ANNOTATED_CDS"/>
    <property type="molecule type" value="Genomic_DNA"/>
</dbReference>
<keyword evidence="4" id="KW-1185">Reference proteome</keyword>
<protein>
    <submittedName>
        <fullName evidence="2 3">Uncharacterized protein</fullName>
    </submittedName>
</protein>
<accession>A0A084VDJ1</accession>
<evidence type="ECO:0000313" key="3">
    <source>
        <dbReference type="EnsemblMetazoa" id="ASIC003055-PA"/>
    </source>
</evidence>
<evidence type="ECO:0000313" key="2">
    <source>
        <dbReference type="EMBL" id="KFB36035.1"/>
    </source>
</evidence>
<feature type="compositionally biased region" description="Polar residues" evidence="1">
    <location>
        <begin position="22"/>
        <end position="37"/>
    </location>
</feature>
<dbReference type="EnsemblMetazoa" id="ASIC003055-RA">
    <property type="protein sequence ID" value="ASIC003055-PA"/>
    <property type="gene ID" value="ASIC003055"/>
</dbReference>
<reference evidence="2 4" key="1">
    <citation type="journal article" date="2014" name="BMC Genomics">
        <title>Genome sequence of Anopheles sinensis provides insight into genetics basis of mosquito competence for malaria parasites.</title>
        <authorList>
            <person name="Zhou D."/>
            <person name="Zhang D."/>
            <person name="Ding G."/>
            <person name="Shi L."/>
            <person name="Hou Q."/>
            <person name="Ye Y."/>
            <person name="Xu Y."/>
            <person name="Zhou H."/>
            <person name="Xiong C."/>
            <person name="Li S."/>
            <person name="Yu J."/>
            <person name="Hong S."/>
            <person name="Yu X."/>
            <person name="Zou P."/>
            <person name="Chen C."/>
            <person name="Chang X."/>
            <person name="Wang W."/>
            <person name="Lv Y."/>
            <person name="Sun Y."/>
            <person name="Ma L."/>
            <person name="Shen B."/>
            <person name="Zhu C."/>
        </authorList>
    </citation>
    <scope>NUCLEOTIDE SEQUENCE [LARGE SCALE GENOMIC DNA]</scope>
</reference>
<feature type="compositionally biased region" description="Polar residues" evidence="1">
    <location>
        <begin position="72"/>
        <end position="81"/>
    </location>
</feature>
<dbReference type="AlphaFoldDB" id="A0A084VDJ1"/>
<dbReference type="Proteomes" id="UP000030765">
    <property type="component" value="Unassembled WGS sequence"/>
</dbReference>
<organism evidence="2">
    <name type="scientific">Anopheles sinensis</name>
    <name type="common">Mosquito</name>
    <dbReference type="NCBI Taxonomy" id="74873"/>
    <lineage>
        <taxon>Eukaryota</taxon>
        <taxon>Metazoa</taxon>
        <taxon>Ecdysozoa</taxon>
        <taxon>Arthropoda</taxon>
        <taxon>Hexapoda</taxon>
        <taxon>Insecta</taxon>
        <taxon>Pterygota</taxon>
        <taxon>Neoptera</taxon>
        <taxon>Endopterygota</taxon>
        <taxon>Diptera</taxon>
        <taxon>Nematocera</taxon>
        <taxon>Culicoidea</taxon>
        <taxon>Culicidae</taxon>
        <taxon>Anophelinae</taxon>
        <taxon>Anopheles</taxon>
    </lineage>
</organism>
<sequence>MRGCGAVDASLPASCLEHRLHFTSTPPGRSGRATSGLRQPADDKSATVPSPLGRPTPPTLGAGGIRNKAKNELTTISSTEPEGSVVGK</sequence>
<name>A0A084VDJ1_ANOSI</name>
<evidence type="ECO:0000256" key="1">
    <source>
        <dbReference type="SAM" id="MobiDB-lite"/>
    </source>
</evidence>
<reference evidence="3" key="2">
    <citation type="submission" date="2020-05" db="UniProtKB">
        <authorList>
            <consortium name="EnsemblMetazoa"/>
        </authorList>
    </citation>
    <scope>IDENTIFICATION</scope>
</reference>
<gene>
    <name evidence="2" type="ORF">ZHAS_00003055</name>
</gene>
<proteinExistence type="predicted"/>
<feature type="region of interest" description="Disordered" evidence="1">
    <location>
        <begin position="21"/>
        <end position="88"/>
    </location>
</feature>
<dbReference type="VEuPathDB" id="VectorBase:ASIC003055"/>
<evidence type="ECO:0000313" key="4">
    <source>
        <dbReference type="Proteomes" id="UP000030765"/>
    </source>
</evidence>